<dbReference type="Proteomes" id="UP000306196">
    <property type="component" value="Unassembled WGS sequence"/>
</dbReference>
<dbReference type="AlphaFoldDB" id="A0A5R8KCT4"/>
<organism evidence="2 3">
    <name type="scientific">Phragmitibacter flavus</name>
    <dbReference type="NCBI Taxonomy" id="2576071"/>
    <lineage>
        <taxon>Bacteria</taxon>
        <taxon>Pseudomonadati</taxon>
        <taxon>Verrucomicrobiota</taxon>
        <taxon>Verrucomicrobiia</taxon>
        <taxon>Verrucomicrobiales</taxon>
        <taxon>Verrucomicrobiaceae</taxon>
        <taxon>Phragmitibacter</taxon>
    </lineage>
</organism>
<reference evidence="2 3" key="1">
    <citation type="submission" date="2019-05" db="EMBL/GenBank/DDBJ databases">
        <title>Verrucobacter flavum gen. nov., sp. nov. a new member of the family Verrucomicrobiaceae.</title>
        <authorList>
            <person name="Szuroczki S."/>
            <person name="Abbaszade G."/>
            <person name="Szabo A."/>
            <person name="Felfoldi T."/>
            <person name="Schumann P."/>
            <person name="Boka K."/>
            <person name="Keki Z."/>
            <person name="Toumi M."/>
            <person name="Toth E."/>
        </authorList>
    </citation>
    <scope>NUCLEOTIDE SEQUENCE [LARGE SCALE GENOMIC DNA]</scope>
    <source>
        <strain evidence="2 3">MG-N-17</strain>
    </source>
</reference>
<evidence type="ECO:0008006" key="4">
    <source>
        <dbReference type="Google" id="ProtNLM"/>
    </source>
</evidence>
<dbReference type="RefSeq" id="WP_138086707.1">
    <property type="nucleotide sequence ID" value="NZ_VAUV01000009.1"/>
</dbReference>
<dbReference type="EMBL" id="VAUV01000009">
    <property type="protein sequence ID" value="TLD70112.1"/>
    <property type="molecule type" value="Genomic_DNA"/>
</dbReference>
<evidence type="ECO:0000313" key="3">
    <source>
        <dbReference type="Proteomes" id="UP000306196"/>
    </source>
</evidence>
<evidence type="ECO:0000256" key="1">
    <source>
        <dbReference type="SAM" id="SignalP"/>
    </source>
</evidence>
<feature type="chain" id="PRO_5024304036" description="Transporter" evidence="1">
    <location>
        <begin position="26"/>
        <end position="304"/>
    </location>
</feature>
<proteinExistence type="predicted"/>
<sequence length="304" mass="33287">MKTKFDNLYAGLLFGSLFLCPQIQAGNPVTYSDKTPASVATEAASWKENTITPVANPVFFEDAIIRSEIRPFFAYHRIDDSFVTGGGHAEVYAVQLRYAITDRLAFIATKDGYMDLNTPGIGDSEGWLDIAAGLKYALIDDEANAFILTPGFTFEIPLGNSEVFQGEGSGEWNPFISAQKGFGNFHLQTNIGVRIPNDSDAKSTILHYSLQADYYLHRCFIPFVAANGYTVVSEGNKLPIDSEGYDVINFGSSQADGTTQITIGAGFRSRLTSHIDFGIAYEKAAATPKGLFDDRITVDFSIRF</sequence>
<accession>A0A5R8KCT4</accession>
<keyword evidence="3" id="KW-1185">Reference proteome</keyword>
<name>A0A5R8KCT4_9BACT</name>
<protein>
    <recommendedName>
        <fullName evidence="4">Transporter</fullName>
    </recommendedName>
</protein>
<feature type="signal peptide" evidence="1">
    <location>
        <begin position="1"/>
        <end position="25"/>
    </location>
</feature>
<keyword evidence="1" id="KW-0732">Signal</keyword>
<evidence type="ECO:0000313" key="2">
    <source>
        <dbReference type="EMBL" id="TLD70112.1"/>
    </source>
</evidence>
<dbReference type="OrthoDB" id="188986at2"/>
<comment type="caution">
    <text evidence="2">The sequence shown here is derived from an EMBL/GenBank/DDBJ whole genome shotgun (WGS) entry which is preliminary data.</text>
</comment>
<gene>
    <name evidence="2" type="ORF">FEM03_13005</name>
</gene>